<accession>A0A2P6P9S9</accession>
<evidence type="ECO:0000256" key="9">
    <source>
        <dbReference type="ARBA" id="ARBA00023180"/>
    </source>
</evidence>
<keyword evidence="13" id="KW-1185">Reference proteome</keyword>
<organism evidence="12 13">
    <name type="scientific">Rosa chinensis</name>
    <name type="common">China rose</name>
    <dbReference type="NCBI Taxonomy" id="74649"/>
    <lineage>
        <taxon>Eukaryota</taxon>
        <taxon>Viridiplantae</taxon>
        <taxon>Streptophyta</taxon>
        <taxon>Embryophyta</taxon>
        <taxon>Tracheophyta</taxon>
        <taxon>Spermatophyta</taxon>
        <taxon>Magnoliopsida</taxon>
        <taxon>eudicotyledons</taxon>
        <taxon>Gunneridae</taxon>
        <taxon>Pentapetalae</taxon>
        <taxon>rosids</taxon>
        <taxon>fabids</taxon>
        <taxon>Rosales</taxon>
        <taxon>Rosaceae</taxon>
        <taxon>Rosoideae</taxon>
        <taxon>Rosoideae incertae sedis</taxon>
        <taxon>Rosa</taxon>
    </lineage>
</organism>
<evidence type="ECO:0000256" key="7">
    <source>
        <dbReference type="ARBA" id="ARBA00023136"/>
    </source>
</evidence>
<evidence type="ECO:0000256" key="3">
    <source>
        <dbReference type="ARBA" id="ARBA00022692"/>
    </source>
</evidence>
<keyword evidence="7" id="KW-0472">Membrane</keyword>
<dbReference type="InterPro" id="IPR013210">
    <property type="entry name" value="LRR_N_plant-typ"/>
</dbReference>
<dbReference type="InterPro" id="IPR046956">
    <property type="entry name" value="RLP23-like"/>
</dbReference>
<keyword evidence="6" id="KW-1133">Transmembrane helix</keyword>
<evidence type="ECO:0000256" key="10">
    <source>
        <dbReference type="SAM" id="SignalP"/>
    </source>
</evidence>
<dbReference type="FunFam" id="3.80.10.10:FF:001488">
    <property type="entry name" value="Receptor-like protein EIX1"/>
    <property type="match status" value="1"/>
</dbReference>
<dbReference type="PANTHER" id="PTHR48063">
    <property type="entry name" value="LRR RECEPTOR-LIKE KINASE"/>
    <property type="match status" value="1"/>
</dbReference>
<dbReference type="Gramene" id="PRQ18689">
    <property type="protein sequence ID" value="PRQ18689"/>
    <property type="gene ID" value="RchiOBHm_Chr7g0208831"/>
</dbReference>
<comment type="caution">
    <text evidence="12">The sequence shown here is derived from an EMBL/GenBank/DDBJ whole genome shotgun (WGS) entry which is preliminary data.</text>
</comment>
<keyword evidence="3" id="KW-0812">Transmembrane</keyword>
<keyword evidence="2" id="KW-0433">Leucine-rich repeat</keyword>
<evidence type="ECO:0000259" key="11">
    <source>
        <dbReference type="Pfam" id="PF08263"/>
    </source>
</evidence>
<sequence>MLFSIISGRRIHSVLVGLLCLVIASAICCSSSVGSSSILCLESERHALLRFKQGLVDESNALASWKSEKDCCKWRGIACNNRTGHVITLNLRNSFDDSKFGGTPLRGEIDPSLLELRHLNYLDLNFNDFGGMIPRFIGSLRQLKKLNLAHNNFSGPVPPQLGNLSNLHTLDLSMNQYVSFQNLEWLSHLSSLRYLNMTRLNLSEAVNWPQSFSQLT</sequence>
<comment type="subcellular location">
    <subcellularLocation>
        <location evidence="1">Membrane</location>
        <topology evidence="1">Single-pass type I membrane protein</topology>
    </subcellularLocation>
</comment>
<keyword evidence="9" id="KW-0325">Glycoprotein</keyword>
<feature type="domain" description="Leucine-rich repeat-containing N-terminal plant-type" evidence="11">
    <location>
        <begin position="42"/>
        <end position="80"/>
    </location>
</feature>
<evidence type="ECO:0000256" key="8">
    <source>
        <dbReference type="ARBA" id="ARBA00023170"/>
    </source>
</evidence>
<evidence type="ECO:0000256" key="1">
    <source>
        <dbReference type="ARBA" id="ARBA00004479"/>
    </source>
</evidence>
<dbReference type="InterPro" id="IPR001611">
    <property type="entry name" value="Leu-rich_rpt"/>
</dbReference>
<evidence type="ECO:0000313" key="13">
    <source>
        <dbReference type="Proteomes" id="UP000238479"/>
    </source>
</evidence>
<dbReference type="SUPFAM" id="SSF52058">
    <property type="entry name" value="L domain-like"/>
    <property type="match status" value="1"/>
</dbReference>
<keyword evidence="8" id="KW-0675">Receptor</keyword>
<dbReference type="EMBL" id="PDCK01000045">
    <property type="protein sequence ID" value="PRQ18689.1"/>
    <property type="molecule type" value="Genomic_DNA"/>
</dbReference>
<dbReference type="GO" id="GO:0016020">
    <property type="term" value="C:membrane"/>
    <property type="evidence" value="ECO:0007669"/>
    <property type="project" value="UniProtKB-SubCell"/>
</dbReference>
<dbReference type="PROSITE" id="PS51450">
    <property type="entry name" value="LRR"/>
    <property type="match status" value="1"/>
</dbReference>
<feature type="chain" id="PRO_5015111796" evidence="10">
    <location>
        <begin position="27"/>
        <end position="216"/>
    </location>
</feature>
<evidence type="ECO:0000313" key="12">
    <source>
        <dbReference type="EMBL" id="PRQ18689.1"/>
    </source>
</evidence>
<name>A0A2P6P9S9_ROSCH</name>
<dbReference type="InterPro" id="IPR032675">
    <property type="entry name" value="LRR_dom_sf"/>
</dbReference>
<evidence type="ECO:0000256" key="5">
    <source>
        <dbReference type="ARBA" id="ARBA00022737"/>
    </source>
</evidence>
<protein>
    <submittedName>
        <fullName evidence="12">Putative leucine-rich repeat-containing, plant-type, leucine-rich repeat domain, L</fullName>
    </submittedName>
</protein>
<dbReference type="Gene3D" id="3.80.10.10">
    <property type="entry name" value="Ribonuclease Inhibitor"/>
    <property type="match status" value="1"/>
</dbReference>
<gene>
    <name evidence="12" type="ORF">RchiOBHm_Chr7g0208831</name>
</gene>
<proteinExistence type="predicted"/>
<dbReference type="Pfam" id="PF00560">
    <property type="entry name" value="LRR_1"/>
    <property type="match status" value="2"/>
</dbReference>
<keyword evidence="5" id="KW-0677">Repeat</keyword>
<dbReference type="PANTHER" id="PTHR48063:SF101">
    <property type="entry name" value="LRR RECEPTOR-LIKE SERINE_THREONINE-PROTEIN KINASE FLS2"/>
    <property type="match status" value="1"/>
</dbReference>
<evidence type="ECO:0000256" key="4">
    <source>
        <dbReference type="ARBA" id="ARBA00022729"/>
    </source>
</evidence>
<dbReference type="OMA" id="NIFIWII"/>
<dbReference type="Pfam" id="PF08263">
    <property type="entry name" value="LRRNT_2"/>
    <property type="match status" value="1"/>
</dbReference>
<feature type="signal peptide" evidence="10">
    <location>
        <begin position="1"/>
        <end position="26"/>
    </location>
</feature>
<dbReference type="Proteomes" id="UP000238479">
    <property type="component" value="Chromosome 7"/>
</dbReference>
<reference evidence="12 13" key="1">
    <citation type="journal article" date="2018" name="Nat. Genet.">
        <title>The Rosa genome provides new insights in the design of modern roses.</title>
        <authorList>
            <person name="Bendahmane M."/>
        </authorList>
    </citation>
    <scope>NUCLEOTIDE SEQUENCE [LARGE SCALE GENOMIC DNA]</scope>
    <source>
        <strain evidence="13">cv. Old Blush</strain>
    </source>
</reference>
<evidence type="ECO:0000256" key="2">
    <source>
        <dbReference type="ARBA" id="ARBA00022614"/>
    </source>
</evidence>
<dbReference type="AlphaFoldDB" id="A0A2P6P9S9"/>
<dbReference type="STRING" id="74649.A0A2P6P9S9"/>
<evidence type="ECO:0000256" key="6">
    <source>
        <dbReference type="ARBA" id="ARBA00022989"/>
    </source>
</evidence>
<keyword evidence="4 10" id="KW-0732">Signal</keyword>